<feature type="region of interest" description="Disordered" evidence="1">
    <location>
        <begin position="46"/>
        <end position="86"/>
    </location>
</feature>
<evidence type="ECO:0000256" key="1">
    <source>
        <dbReference type="SAM" id="MobiDB-lite"/>
    </source>
</evidence>
<protein>
    <submittedName>
        <fullName evidence="2">Uncharacterized protein</fullName>
    </submittedName>
</protein>
<comment type="caution">
    <text evidence="2">The sequence shown here is derived from an EMBL/GenBank/DDBJ whole genome shotgun (WGS) entry which is preliminary data.</text>
</comment>
<gene>
    <name evidence="2" type="ORF">BJX63DRAFT_395833</name>
</gene>
<keyword evidence="3" id="KW-1185">Reference proteome</keyword>
<proteinExistence type="predicted"/>
<accession>A0ABR4HBL4</accession>
<sequence length="86" mass="9410">MANQNHVCDWLSCTDPTEGSQGSLRIAVDYAVSYVVTRRTLFLVDIPPHPAPRQSPTTSATRPYPGLQPSPKSKRQPLAMDTTNTA</sequence>
<dbReference type="EMBL" id="JBFXLT010000045">
    <property type="protein sequence ID" value="KAL2812700.1"/>
    <property type="molecule type" value="Genomic_DNA"/>
</dbReference>
<evidence type="ECO:0000313" key="2">
    <source>
        <dbReference type="EMBL" id="KAL2812700.1"/>
    </source>
</evidence>
<name>A0ABR4HBL4_9EURO</name>
<evidence type="ECO:0000313" key="3">
    <source>
        <dbReference type="Proteomes" id="UP001610334"/>
    </source>
</evidence>
<organism evidence="2 3">
    <name type="scientific">Aspergillus granulosus</name>
    <dbReference type="NCBI Taxonomy" id="176169"/>
    <lineage>
        <taxon>Eukaryota</taxon>
        <taxon>Fungi</taxon>
        <taxon>Dikarya</taxon>
        <taxon>Ascomycota</taxon>
        <taxon>Pezizomycotina</taxon>
        <taxon>Eurotiomycetes</taxon>
        <taxon>Eurotiomycetidae</taxon>
        <taxon>Eurotiales</taxon>
        <taxon>Aspergillaceae</taxon>
        <taxon>Aspergillus</taxon>
        <taxon>Aspergillus subgen. Nidulantes</taxon>
    </lineage>
</organism>
<reference evidence="2 3" key="1">
    <citation type="submission" date="2024-07" db="EMBL/GenBank/DDBJ databases">
        <title>Section-level genome sequencing and comparative genomics of Aspergillus sections Usti and Cavernicolus.</title>
        <authorList>
            <consortium name="Lawrence Berkeley National Laboratory"/>
            <person name="Nybo J.L."/>
            <person name="Vesth T.C."/>
            <person name="Theobald S."/>
            <person name="Frisvad J.C."/>
            <person name="Larsen T.O."/>
            <person name="Kjaerboelling I."/>
            <person name="Rothschild-Mancinelli K."/>
            <person name="Lyhne E.K."/>
            <person name="Kogle M.E."/>
            <person name="Barry K."/>
            <person name="Clum A."/>
            <person name="Na H."/>
            <person name="Ledsgaard L."/>
            <person name="Lin J."/>
            <person name="Lipzen A."/>
            <person name="Kuo A."/>
            <person name="Riley R."/>
            <person name="Mondo S."/>
            <person name="Labutti K."/>
            <person name="Haridas S."/>
            <person name="Pangalinan J."/>
            <person name="Salamov A.A."/>
            <person name="Simmons B.A."/>
            <person name="Magnuson J.K."/>
            <person name="Chen J."/>
            <person name="Drula E."/>
            <person name="Henrissat B."/>
            <person name="Wiebenga A."/>
            <person name="Lubbers R.J."/>
            <person name="Gomes A.C."/>
            <person name="Makela M.R."/>
            <person name="Stajich J."/>
            <person name="Grigoriev I.V."/>
            <person name="Mortensen U.H."/>
            <person name="De Vries R.P."/>
            <person name="Baker S.E."/>
            <person name="Andersen M.R."/>
        </authorList>
    </citation>
    <scope>NUCLEOTIDE SEQUENCE [LARGE SCALE GENOMIC DNA]</scope>
    <source>
        <strain evidence="2 3">CBS 588.65</strain>
    </source>
</reference>
<dbReference type="Proteomes" id="UP001610334">
    <property type="component" value="Unassembled WGS sequence"/>
</dbReference>